<organism evidence="13 14">
    <name type="scientific">Actinomycetospora succinea</name>
    <dbReference type="NCBI Taxonomy" id="663603"/>
    <lineage>
        <taxon>Bacteria</taxon>
        <taxon>Bacillati</taxon>
        <taxon>Actinomycetota</taxon>
        <taxon>Actinomycetes</taxon>
        <taxon>Pseudonocardiales</taxon>
        <taxon>Pseudonocardiaceae</taxon>
        <taxon>Actinomycetospora</taxon>
    </lineage>
</organism>
<feature type="domain" description="4Fe-4S Wbl-type" evidence="12">
    <location>
        <begin position="8"/>
        <end position="70"/>
    </location>
</feature>
<keyword evidence="7 11" id="KW-0805">Transcription regulation</keyword>
<feature type="binding site" evidence="11">
    <location>
        <position position="37"/>
    </location>
    <ligand>
        <name>[4Fe-4S] cluster</name>
        <dbReference type="ChEBI" id="CHEBI:49883"/>
    </ligand>
</feature>
<keyword evidence="11" id="KW-0963">Cytoplasm</keyword>
<sequence>MDWRNDAACRDEDPELFFPVGTSGPALSQIARAKSVCRRCPAMTECLKWALESGQDAGVWGGASEDERRALKRHGVRPEVHTGF</sequence>
<dbReference type="GO" id="GO:0045892">
    <property type="term" value="P:negative regulation of DNA-templated transcription"/>
    <property type="evidence" value="ECO:0007669"/>
    <property type="project" value="TreeGrafter"/>
</dbReference>
<gene>
    <name evidence="11" type="primary">whiB</name>
    <name evidence="13" type="ORF">EV188_101286</name>
</gene>
<evidence type="ECO:0000256" key="8">
    <source>
        <dbReference type="ARBA" id="ARBA00023125"/>
    </source>
</evidence>
<evidence type="ECO:0000256" key="5">
    <source>
        <dbReference type="ARBA" id="ARBA00023004"/>
    </source>
</evidence>
<dbReference type="PROSITE" id="PS51674">
    <property type="entry name" value="4FE4S_WBL"/>
    <property type="match status" value="1"/>
</dbReference>
<evidence type="ECO:0000256" key="4">
    <source>
        <dbReference type="ARBA" id="ARBA00022723"/>
    </source>
</evidence>
<dbReference type="OrthoDB" id="8104048at2"/>
<dbReference type="GO" id="GO:0005737">
    <property type="term" value="C:cytoplasm"/>
    <property type="evidence" value="ECO:0007669"/>
    <property type="project" value="UniProtKB-SubCell"/>
</dbReference>
<dbReference type="Pfam" id="PF02467">
    <property type="entry name" value="Whib"/>
    <property type="match status" value="1"/>
</dbReference>
<feature type="binding site" evidence="11">
    <location>
        <position position="46"/>
    </location>
    <ligand>
        <name>[4Fe-4S] cluster</name>
        <dbReference type="ChEBI" id="CHEBI:49883"/>
    </ligand>
</feature>
<keyword evidence="6 11" id="KW-0411">Iron-sulfur</keyword>
<dbReference type="PANTHER" id="PTHR38839">
    <property type="entry name" value="TRANSCRIPTIONAL REGULATOR WHID-RELATED"/>
    <property type="match status" value="1"/>
</dbReference>
<comment type="PTM">
    <text evidence="11">The Fe-S cluster can be nitrosylated by nitric oxide (NO).</text>
</comment>
<keyword evidence="14" id="KW-1185">Reference proteome</keyword>
<dbReference type="GO" id="GO:0035731">
    <property type="term" value="F:dinitrosyl-iron complex binding"/>
    <property type="evidence" value="ECO:0007669"/>
    <property type="project" value="UniProtKB-UniRule"/>
</dbReference>
<dbReference type="GO" id="GO:0046872">
    <property type="term" value="F:metal ion binding"/>
    <property type="evidence" value="ECO:0007669"/>
    <property type="project" value="UniProtKB-KW"/>
</dbReference>
<name>A0A4R6VR60_9PSEU</name>
<evidence type="ECO:0000259" key="12">
    <source>
        <dbReference type="PROSITE" id="PS51674"/>
    </source>
</evidence>
<comment type="cofactor">
    <cofactor evidence="11">
        <name>[4Fe-4S] cluster</name>
        <dbReference type="ChEBI" id="CHEBI:49883"/>
    </cofactor>
    <text evidence="11">Binds 1 [4Fe-4S] cluster per subunit. Following nitrosylation of the [4Fe-4S] cluster binds 1 [4Fe-8(NO)] cluster per subunit.</text>
</comment>
<feature type="binding site" evidence="11">
    <location>
        <position position="9"/>
    </location>
    <ligand>
        <name>[4Fe-4S] cluster</name>
        <dbReference type="ChEBI" id="CHEBI:49883"/>
    </ligand>
</feature>
<evidence type="ECO:0000256" key="2">
    <source>
        <dbReference type="ARBA" id="ARBA00006597"/>
    </source>
</evidence>
<evidence type="ECO:0000256" key="3">
    <source>
        <dbReference type="ARBA" id="ARBA00022485"/>
    </source>
</evidence>
<comment type="function">
    <text evidence="11">Acts as a transcriptional regulator. Probably redox-responsive. The apo- but not holo-form probably binds DNA.</text>
</comment>
<keyword evidence="4 11" id="KW-0479">Metal-binding</keyword>
<evidence type="ECO:0000313" key="13">
    <source>
        <dbReference type="EMBL" id="TDQ65037.1"/>
    </source>
</evidence>
<keyword evidence="9 11" id="KW-1015">Disulfide bond</keyword>
<keyword evidence="5 11" id="KW-0408">Iron</keyword>
<accession>A0A4R6VR60</accession>
<keyword evidence="3 11" id="KW-0004">4Fe-4S</keyword>
<dbReference type="GO" id="GO:0051539">
    <property type="term" value="F:4 iron, 4 sulfur cluster binding"/>
    <property type="evidence" value="ECO:0007669"/>
    <property type="project" value="UniProtKB-UniRule"/>
</dbReference>
<evidence type="ECO:0000256" key="6">
    <source>
        <dbReference type="ARBA" id="ARBA00023014"/>
    </source>
</evidence>
<reference evidence="13 14" key="1">
    <citation type="submission" date="2019-03" db="EMBL/GenBank/DDBJ databases">
        <title>Genomic Encyclopedia of Type Strains, Phase IV (KMG-IV): sequencing the most valuable type-strain genomes for metagenomic binning, comparative biology and taxonomic classification.</title>
        <authorList>
            <person name="Goeker M."/>
        </authorList>
    </citation>
    <scope>NUCLEOTIDE SEQUENCE [LARGE SCALE GENOMIC DNA]</scope>
    <source>
        <strain evidence="13 14">DSM 45775</strain>
    </source>
</reference>
<dbReference type="HAMAP" id="MF_01479">
    <property type="entry name" value="WhiB"/>
    <property type="match status" value="1"/>
</dbReference>
<evidence type="ECO:0000256" key="9">
    <source>
        <dbReference type="ARBA" id="ARBA00023157"/>
    </source>
</evidence>
<comment type="subcellular location">
    <subcellularLocation>
        <location evidence="1 11">Cytoplasm</location>
    </subcellularLocation>
</comment>
<keyword evidence="10 11" id="KW-0804">Transcription</keyword>
<dbReference type="InterPro" id="IPR034768">
    <property type="entry name" value="4FE4S_WBL"/>
</dbReference>
<keyword evidence="8 11" id="KW-0238">DNA-binding</keyword>
<dbReference type="GO" id="GO:0045454">
    <property type="term" value="P:cell redox homeostasis"/>
    <property type="evidence" value="ECO:0007669"/>
    <property type="project" value="TreeGrafter"/>
</dbReference>
<feature type="binding site" evidence="11">
    <location>
        <position position="40"/>
    </location>
    <ligand>
        <name>[4Fe-4S] cluster</name>
        <dbReference type="ChEBI" id="CHEBI:49883"/>
    </ligand>
</feature>
<dbReference type="RefSeq" id="WP_133824458.1">
    <property type="nucleotide sequence ID" value="NZ_BAABHR010000046.1"/>
</dbReference>
<dbReference type="EMBL" id="SNYO01000001">
    <property type="protein sequence ID" value="TDQ65037.1"/>
    <property type="molecule type" value="Genomic_DNA"/>
</dbReference>
<evidence type="ECO:0000256" key="11">
    <source>
        <dbReference type="HAMAP-Rule" id="MF_01479"/>
    </source>
</evidence>
<dbReference type="InterPro" id="IPR003482">
    <property type="entry name" value="Whib"/>
</dbReference>
<protein>
    <recommendedName>
        <fullName evidence="11">Transcriptional regulator WhiB</fullName>
    </recommendedName>
</protein>
<comment type="PTM">
    <text evidence="11">Upon Fe-S cluster removal intramolecular disulfide bonds are formed.</text>
</comment>
<comment type="caution">
    <text evidence="13">The sequence shown here is derived from an EMBL/GenBank/DDBJ whole genome shotgun (WGS) entry which is preliminary data.</text>
</comment>
<dbReference type="AlphaFoldDB" id="A0A4R6VR60"/>
<dbReference type="Proteomes" id="UP000295705">
    <property type="component" value="Unassembled WGS sequence"/>
</dbReference>
<evidence type="ECO:0000256" key="7">
    <source>
        <dbReference type="ARBA" id="ARBA00023015"/>
    </source>
</evidence>
<evidence type="ECO:0000256" key="1">
    <source>
        <dbReference type="ARBA" id="ARBA00004496"/>
    </source>
</evidence>
<dbReference type="GO" id="GO:0047134">
    <property type="term" value="F:protein-disulfide reductase [NAD(P)H] activity"/>
    <property type="evidence" value="ECO:0007669"/>
    <property type="project" value="TreeGrafter"/>
</dbReference>
<evidence type="ECO:0000256" key="10">
    <source>
        <dbReference type="ARBA" id="ARBA00023163"/>
    </source>
</evidence>
<comment type="similarity">
    <text evidence="2 11">Belongs to the WhiB family.</text>
</comment>
<dbReference type="GO" id="GO:0003677">
    <property type="term" value="F:DNA binding"/>
    <property type="evidence" value="ECO:0007669"/>
    <property type="project" value="UniProtKB-UniRule"/>
</dbReference>
<evidence type="ECO:0000313" key="14">
    <source>
        <dbReference type="Proteomes" id="UP000295705"/>
    </source>
</evidence>
<proteinExistence type="inferred from homology"/>
<dbReference type="PANTHER" id="PTHR38839:SF6">
    <property type="entry name" value="TRANSCRIPTIONAL REGULATOR WHIB1"/>
    <property type="match status" value="1"/>
</dbReference>